<evidence type="ECO:0000256" key="3">
    <source>
        <dbReference type="ARBA" id="ARBA00022679"/>
    </source>
</evidence>
<evidence type="ECO:0000256" key="5">
    <source>
        <dbReference type="ARBA" id="ARBA00022723"/>
    </source>
</evidence>
<evidence type="ECO:0000313" key="13">
    <source>
        <dbReference type="Proteomes" id="UP001152320"/>
    </source>
</evidence>
<dbReference type="NCBIfam" id="TIGR00329">
    <property type="entry name" value="gcp_kae1"/>
    <property type="match status" value="1"/>
</dbReference>
<dbReference type="FunFam" id="3.30.420.40:FF:000083">
    <property type="entry name" value="Probable tRNA N6-adenosine threonylcarbamoyltransferase, mitochondrial"/>
    <property type="match status" value="1"/>
</dbReference>
<keyword evidence="7 10" id="KW-0496">Mitochondrion</keyword>
<reference evidence="12" key="1">
    <citation type="submission" date="2021-10" db="EMBL/GenBank/DDBJ databases">
        <title>Tropical sea cucumber genome reveals ecological adaptation and Cuvierian tubules defense mechanism.</title>
        <authorList>
            <person name="Chen T."/>
        </authorList>
    </citation>
    <scope>NUCLEOTIDE SEQUENCE</scope>
    <source>
        <strain evidence="12">Nanhai2018</strain>
        <tissue evidence="12">Muscle</tissue>
    </source>
</reference>
<dbReference type="SUPFAM" id="SSF53067">
    <property type="entry name" value="Actin-like ATPase domain"/>
    <property type="match status" value="1"/>
</dbReference>
<comment type="subunit">
    <text evidence="10">Homodimer.</text>
</comment>
<keyword evidence="4 10" id="KW-0819">tRNA processing</keyword>
<dbReference type="HAMAP" id="MF_01445">
    <property type="entry name" value="TsaD"/>
    <property type="match status" value="1"/>
</dbReference>
<dbReference type="EC" id="2.3.1.234" evidence="2"/>
<dbReference type="InterPro" id="IPR017861">
    <property type="entry name" value="KAE1/TsaD"/>
</dbReference>
<evidence type="ECO:0000256" key="4">
    <source>
        <dbReference type="ARBA" id="ARBA00022694"/>
    </source>
</evidence>
<dbReference type="GO" id="GO:0061711">
    <property type="term" value="F:tRNA N(6)-L-threonylcarbamoyladenine synthase activity"/>
    <property type="evidence" value="ECO:0007669"/>
    <property type="project" value="UniProtKB-EC"/>
</dbReference>
<evidence type="ECO:0000256" key="6">
    <source>
        <dbReference type="ARBA" id="ARBA00022946"/>
    </source>
</evidence>
<gene>
    <name evidence="12" type="ORF">HOLleu_34417</name>
</gene>
<evidence type="ECO:0000256" key="2">
    <source>
        <dbReference type="ARBA" id="ARBA00012156"/>
    </source>
</evidence>
<comment type="cofactor">
    <cofactor evidence="10">
        <name>a divalent metal cation</name>
        <dbReference type="ChEBI" id="CHEBI:60240"/>
    </cofactor>
    <text evidence="10">Binds 1 divalent metal cation per subunit.</text>
</comment>
<comment type="similarity">
    <text evidence="10">Belongs to the KAE1 / TsaD family.</text>
</comment>
<keyword evidence="3 10" id="KW-0808">Transferase</keyword>
<comment type="subcellular location">
    <subcellularLocation>
        <location evidence="1 10">Mitochondrion</location>
    </subcellularLocation>
</comment>
<dbReference type="Pfam" id="PF00814">
    <property type="entry name" value="TsaD"/>
    <property type="match status" value="1"/>
</dbReference>
<dbReference type="EMBL" id="JAIZAY010000018">
    <property type="protein sequence ID" value="KAJ8024495.1"/>
    <property type="molecule type" value="Genomic_DNA"/>
</dbReference>
<evidence type="ECO:0000313" key="12">
    <source>
        <dbReference type="EMBL" id="KAJ8024495.1"/>
    </source>
</evidence>
<evidence type="ECO:0000256" key="8">
    <source>
        <dbReference type="ARBA" id="ARBA00023315"/>
    </source>
</evidence>
<keyword evidence="8 10" id="KW-0012">Acyltransferase</keyword>
<dbReference type="InterPro" id="IPR000905">
    <property type="entry name" value="Gcp-like_dom"/>
</dbReference>
<evidence type="ECO:0000256" key="10">
    <source>
        <dbReference type="HAMAP-Rule" id="MF_03179"/>
    </source>
</evidence>
<dbReference type="GO" id="GO:0046872">
    <property type="term" value="F:metal ion binding"/>
    <property type="evidence" value="ECO:0007669"/>
    <property type="project" value="UniProtKB-KW"/>
</dbReference>
<name>A0A9Q0YNE2_HOLLE</name>
<dbReference type="GO" id="GO:0002949">
    <property type="term" value="P:tRNA threonylcarbamoyladenosine modification"/>
    <property type="evidence" value="ECO:0007669"/>
    <property type="project" value="UniProtKB-UniRule"/>
</dbReference>
<dbReference type="PANTHER" id="PTHR11735:SF6">
    <property type="entry name" value="TRNA N6-ADENOSINE THREONYLCARBAMOYLTRANSFERASE, MITOCHONDRIAL"/>
    <property type="match status" value="1"/>
</dbReference>
<dbReference type="PRINTS" id="PR00789">
    <property type="entry name" value="OSIALOPTASE"/>
</dbReference>
<dbReference type="PANTHER" id="PTHR11735">
    <property type="entry name" value="TRNA N6-ADENOSINE THREONYLCARBAMOYLTRANSFERASE"/>
    <property type="match status" value="1"/>
</dbReference>
<dbReference type="GO" id="GO:0005739">
    <property type="term" value="C:mitochondrion"/>
    <property type="evidence" value="ECO:0007669"/>
    <property type="project" value="UniProtKB-SubCell"/>
</dbReference>
<dbReference type="CDD" id="cd24134">
    <property type="entry name" value="ASKHA_NBD_OSGEPL1_QRI7_euk"/>
    <property type="match status" value="1"/>
</dbReference>
<evidence type="ECO:0000256" key="9">
    <source>
        <dbReference type="ARBA" id="ARBA00048117"/>
    </source>
</evidence>
<comment type="caution">
    <text evidence="12">The sequence shown here is derived from an EMBL/GenBank/DDBJ whole genome shotgun (WGS) entry which is preliminary data.</text>
</comment>
<dbReference type="Gene3D" id="3.30.420.40">
    <property type="match status" value="2"/>
</dbReference>
<dbReference type="InterPro" id="IPR043129">
    <property type="entry name" value="ATPase_NBD"/>
</dbReference>
<sequence>MKVWQYSSKLKHYWQCIRCLSETSHGRLVLGIETSCDETGAAVVDEDGLILGEGLHSQKGVHVKNGGVIPPLAQNLHQQFIDEVVQSALRGSGVALKDLSAVATTTRPGLALCLRVGLEYSKELVKTTGLPFIPVHHMEAHALTVRMIDKSISFPYLVLLVSGGHCILAVAKGVGDFIILGETRDSAPGEAFDKIARRLKLQHHPKCKNMGGGQAMETLAKEGDIHILDGKHMFRMKSKDCDFSFISLKQAVTHFIHESEELQGIFAGNPDFLNNASDICASVQHHITRHLITRILRGMDYCKMTGLIPGEKQTLVVSGGVASNNYIRGALKKLCDYKDYKLVCPPPHLCTDNGIMIAWAGMEHLKQGTGIAEDPSSVRFEPREPLGPSISASVREARLRVQRFKFWTDG</sequence>
<organism evidence="12 13">
    <name type="scientific">Holothuria leucospilota</name>
    <name type="common">Black long sea cucumber</name>
    <name type="synonym">Mertensiothuria leucospilota</name>
    <dbReference type="NCBI Taxonomy" id="206669"/>
    <lineage>
        <taxon>Eukaryota</taxon>
        <taxon>Metazoa</taxon>
        <taxon>Echinodermata</taxon>
        <taxon>Eleutherozoa</taxon>
        <taxon>Echinozoa</taxon>
        <taxon>Holothuroidea</taxon>
        <taxon>Aspidochirotacea</taxon>
        <taxon>Aspidochirotida</taxon>
        <taxon>Holothuriidae</taxon>
        <taxon>Holothuria</taxon>
    </lineage>
</organism>
<protein>
    <recommendedName>
        <fullName evidence="2">N(6)-L-threonylcarbamoyladenine synthase</fullName>
        <ecNumber evidence="2">2.3.1.234</ecNumber>
    </recommendedName>
</protein>
<dbReference type="Proteomes" id="UP001152320">
    <property type="component" value="Chromosome 18"/>
</dbReference>
<dbReference type="InterPro" id="IPR022450">
    <property type="entry name" value="TsaD"/>
</dbReference>
<keyword evidence="13" id="KW-1185">Reference proteome</keyword>
<comment type="function">
    <text evidence="10">Required for the formation of a threonylcarbamoyl group on adenosine at position 37 (t(6)A37) in mitochondrial tRNAs that read codons beginning with adenine. Probably involved in the transfer of the threonylcarbamoyl moiety of threonylcarbamoyl-AMP (TC-AMP) to the N6 group of A37. Involved in mitochondrial genome maintenance.</text>
</comment>
<proteinExistence type="inferred from homology"/>
<accession>A0A9Q0YNE2</accession>
<dbReference type="OrthoDB" id="10259622at2759"/>
<evidence type="ECO:0000256" key="1">
    <source>
        <dbReference type="ARBA" id="ARBA00004173"/>
    </source>
</evidence>
<evidence type="ECO:0000256" key="7">
    <source>
        <dbReference type="ARBA" id="ARBA00023128"/>
    </source>
</evidence>
<comment type="catalytic activity">
    <reaction evidence="9 10">
        <text>L-threonylcarbamoyladenylate + adenosine(37) in tRNA = N(6)-L-threonylcarbamoyladenosine(37) in tRNA + AMP + H(+)</text>
        <dbReference type="Rhea" id="RHEA:37059"/>
        <dbReference type="Rhea" id="RHEA-COMP:10162"/>
        <dbReference type="Rhea" id="RHEA-COMP:10163"/>
        <dbReference type="ChEBI" id="CHEBI:15378"/>
        <dbReference type="ChEBI" id="CHEBI:73682"/>
        <dbReference type="ChEBI" id="CHEBI:74411"/>
        <dbReference type="ChEBI" id="CHEBI:74418"/>
        <dbReference type="ChEBI" id="CHEBI:456215"/>
        <dbReference type="EC" id="2.3.1.234"/>
    </reaction>
</comment>
<feature type="domain" description="Gcp-like" evidence="11">
    <location>
        <begin position="50"/>
        <end position="359"/>
    </location>
</feature>
<keyword evidence="5 10" id="KW-0479">Metal-binding</keyword>
<evidence type="ECO:0000259" key="11">
    <source>
        <dbReference type="Pfam" id="PF00814"/>
    </source>
</evidence>
<dbReference type="AlphaFoldDB" id="A0A9Q0YNE2"/>
<keyword evidence="6" id="KW-0809">Transit peptide</keyword>